<name>A0ABT6TAP2_9BACL</name>
<dbReference type="InterPro" id="IPR051465">
    <property type="entry name" value="Cell_Envelope_Struct_Comp"/>
</dbReference>
<dbReference type="InterPro" id="IPR025142">
    <property type="entry name" value="DUF4073"/>
</dbReference>
<dbReference type="InterPro" id="IPR013783">
    <property type="entry name" value="Ig-like_fold"/>
</dbReference>
<keyword evidence="3" id="KW-1185">Reference proteome</keyword>
<dbReference type="RefSeq" id="WP_282906945.1">
    <property type="nucleotide sequence ID" value="NZ_JAGRPV010000001.1"/>
</dbReference>
<evidence type="ECO:0000313" key="2">
    <source>
        <dbReference type="EMBL" id="MDI4643908.1"/>
    </source>
</evidence>
<evidence type="ECO:0000313" key="3">
    <source>
        <dbReference type="Proteomes" id="UP001161691"/>
    </source>
</evidence>
<dbReference type="Pfam" id="PF13285">
    <property type="entry name" value="DUF4073"/>
    <property type="match status" value="1"/>
</dbReference>
<organism evidence="2 3">
    <name type="scientific">Cohnella hashimotonis</name>
    <dbReference type="NCBI Taxonomy" id="2826895"/>
    <lineage>
        <taxon>Bacteria</taxon>
        <taxon>Bacillati</taxon>
        <taxon>Bacillota</taxon>
        <taxon>Bacilli</taxon>
        <taxon>Bacillales</taxon>
        <taxon>Paenibacillaceae</taxon>
        <taxon>Cohnella</taxon>
    </lineage>
</organism>
<evidence type="ECO:0000259" key="1">
    <source>
        <dbReference type="PROSITE" id="PS51272"/>
    </source>
</evidence>
<comment type="caution">
    <text evidence="2">The sequence shown here is derived from an EMBL/GenBank/DDBJ whole genome shotgun (WGS) entry which is preliminary data.</text>
</comment>
<dbReference type="InterPro" id="IPR001119">
    <property type="entry name" value="SLH_dom"/>
</dbReference>
<dbReference type="Proteomes" id="UP001161691">
    <property type="component" value="Unassembled WGS sequence"/>
</dbReference>
<sequence length="1112" mass="120261">MKLKTLRMVAMLLAFLLLLQPLLGGWSFSSRASAETITPLEQINEALNDNDAEALMSALTDPDANLTLPAGFADWTLQDKTDVSQFLKGFIQPSQDNGYESLAQVQYMLNMIGVLYASRDGVSIDIISGKIKQLLALSSDLKTLFPNSPDIDMYKETIDQIAALSPADRQIFDTFIQNQYVMSTVQGNNTPLVIAMIVFHPEGQAPSFSQPQTAEQMFEVLMGLLYYAENISGLKEEYEDIPLADIGIDLSKAQTVLGTDLEADEPTIRNWLALAQQMLDRRPEAGYASVADIQSVIDDFLTLRAVNQAIENDDVEGLLSALIDEDLGLRLPGGFNGWSDTAKRSWAATFMSLFGNDSGSGSPNPSNRFSYSSLAQIQYVSDLAAIPVVLLKDQSLPTIGKAVDDAFAKFAEFGTVFSDYEGAEMIAKMSEAYSALTPVEKYIYKYSLYITLATAVNEQPVDNEEETGNGEGIGTGSLIYFLLGSFATYPQVAINSVTTPEMMSTSLGVLFQQVQMTYESFKQAYPKIDIEAWELDLSKLGNLNPEDETMAELSDWMLNKRPEGGYADLAAIQSTFDQFFTPAAPSVTADDNADKLVGADATMEYSTDNGTTWKSYDPENAPVFSNYVTVLVRVKASGVRAASPTTSVSFNVPYSPPSSTTTETVYVDVQGSNGSGLARTPVTRTTDASGKVTDTVTLSSDISKEAVDKAKAQNGTTVRIVLPDSGDKVSEVRVNIPQAALTQLNDGKMNLELSTGDGVITVPVASLSGFGQDLYFRLVPVKTEEGRVQVETRAKQEKAVQEFVKNESIKIYGRPMEIETNLQSREATLFLPLKSGLPADSTERNRILNHLGIYAEHSDGTKELLQGKVVTVNNVTGIQFTVQKFSTFALVYMDGLNGTQTPTVHTPYINGFGTDFRPEATVTRAQMAAMLARNLPDTTVTTGTAADSDVRSGHWAINEILKAKATGIMGGITEDMFDPEGAVTRAQMATIAARWLQKGPTAAQITPVPGSTAGYGDVAADHWAADAISSVSAAGIMTGYAGQTFKPDQKLTRAEAVKVLNRLFDRGPLSGATAVTFTDVPATHWAYSEVEEAATNHTFTVDAQGVEHIAAP</sequence>
<dbReference type="PANTHER" id="PTHR43308:SF5">
    <property type="entry name" value="S-LAYER PROTEIN _ PEPTIDOGLYCAN ENDO-BETA-N-ACETYLGLUCOSAMINIDASE"/>
    <property type="match status" value="1"/>
</dbReference>
<proteinExistence type="predicted"/>
<feature type="domain" description="SLH" evidence="1">
    <location>
        <begin position="1011"/>
        <end position="1074"/>
    </location>
</feature>
<dbReference type="Gene3D" id="2.60.40.10">
    <property type="entry name" value="Immunoglobulins"/>
    <property type="match status" value="1"/>
</dbReference>
<dbReference type="PANTHER" id="PTHR43308">
    <property type="entry name" value="OUTER MEMBRANE PROTEIN ALPHA-RELATED"/>
    <property type="match status" value="1"/>
</dbReference>
<gene>
    <name evidence="2" type="ORF">KB449_03010</name>
</gene>
<feature type="domain" description="SLH" evidence="1">
    <location>
        <begin position="943"/>
        <end position="1006"/>
    </location>
</feature>
<dbReference type="PROSITE" id="PS51272">
    <property type="entry name" value="SLH"/>
    <property type="match status" value="2"/>
</dbReference>
<reference evidence="2" key="1">
    <citation type="submission" date="2023-04" db="EMBL/GenBank/DDBJ databases">
        <title>Comparative genomic analysis of Cohnella hashimotonis sp. nov., isolated from the International Space Station.</title>
        <authorList>
            <person name="Venkateswaran K."/>
            <person name="Simpson A."/>
        </authorList>
    </citation>
    <scope>NUCLEOTIDE SEQUENCE</scope>
    <source>
        <strain evidence="2">F6_2S_P_1</strain>
    </source>
</reference>
<protein>
    <submittedName>
        <fullName evidence="2">DUF4073 domain-containing protein</fullName>
    </submittedName>
</protein>
<accession>A0ABT6TAP2</accession>
<dbReference type="Pfam" id="PF00395">
    <property type="entry name" value="SLH"/>
    <property type="match status" value="3"/>
</dbReference>
<dbReference type="EMBL" id="JAGRPV010000001">
    <property type="protein sequence ID" value="MDI4643908.1"/>
    <property type="molecule type" value="Genomic_DNA"/>
</dbReference>